<accession>A0A5C5ZGB3</accession>
<dbReference type="EMBL" id="SJPQ01000005">
    <property type="protein sequence ID" value="TWT86256.1"/>
    <property type="molecule type" value="Genomic_DNA"/>
</dbReference>
<name>A0A5C5ZGB3_9BACT</name>
<organism evidence="1 2">
    <name type="scientific">Pseudobythopirellula maris</name>
    <dbReference type="NCBI Taxonomy" id="2527991"/>
    <lineage>
        <taxon>Bacteria</taxon>
        <taxon>Pseudomonadati</taxon>
        <taxon>Planctomycetota</taxon>
        <taxon>Planctomycetia</taxon>
        <taxon>Pirellulales</taxon>
        <taxon>Lacipirellulaceae</taxon>
        <taxon>Pseudobythopirellula</taxon>
    </lineage>
</organism>
<dbReference type="Proteomes" id="UP000315440">
    <property type="component" value="Unassembled WGS sequence"/>
</dbReference>
<evidence type="ECO:0000313" key="1">
    <source>
        <dbReference type="EMBL" id="TWT86256.1"/>
    </source>
</evidence>
<gene>
    <name evidence="1" type="ORF">Mal64_37960</name>
</gene>
<evidence type="ECO:0000313" key="2">
    <source>
        <dbReference type="Proteomes" id="UP000315440"/>
    </source>
</evidence>
<sequence length="85" mass="9527">MPPHRNHNGGVTAPLTLSERIQQRIAKRLGCRIRQLVVKQRGKSVRIEGECSTYYTKQLAQHAALGAIDDENLVNALEVAIRNPR</sequence>
<reference evidence="1 2" key="1">
    <citation type="submission" date="2019-02" db="EMBL/GenBank/DDBJ databases">
        <title>Deep-cultivation of Planctomycetes and their phenomic and genomic characterization uncovers novel biology.</title>
        <authorList>
            <person name="Wiegand S."/>
            <person name="Jogler M."/>
            <person name="Boedeker C."/>
            <person name="Pinto D."/>
            <person name="Vollmers J."/>
            <person name="Rivas-Marin E."/>
            <person name="Kohn T."/>
            <person name="Peeters S.H."/>
            <person name="Heuer A."/>
            <person name="Rast P."/>
            <person name="Oberbeckmann S."/>
            <person name="Bunk B."/>
            <person name="Jeske O."/>
            <person name="Meyerdierks A."/>
            <person name="Storesund J.E."/>
            <person name="Kallscheuer N."/>
            <person name="Luecker S."/>
            <person name="Lage O.M."/>
            <person name="Pohl T."/>
            <person name="Merkel B.J."/>
            <person name="Hornburger P."/>
            <person name="Mueller R.-W."/>
            <person name="Bruemmer F."/>
            <person name="Labrenz M."/>
            <person name="Spormann A.M."/>
            <person name="Op Den Camp H."/>
            <person name="Overmann J."/>
            <person name="Amann R."/>
            <person name="Jetten M.S.M."/>
            <person name="Mascher T."/>
            <person name="Medema M.H."/>
            <person name="Devos D.P."/>
            <person name="Kaster A.-K."/>
            <person name="Ovreas L."/>
            <person name="Rohde M."/>
            <person name="Galperin M.Y."/>
            <person name="Jogler C."/>
        </authorList>
    </citation>
    <scope>NUCLEOTIDE SEQUENCE [LARGE SCALE GENOMIC DNA]</scope>
    <source>
        <strain evidence="1 2">Mal64</strain>
    </source>
</reference>
<protein>
    <recommendedName>
        <fullName evidence="3">BON domain-containing protein</fullName>
    </recommendedName>
</protein>
<dbReference type="RefSeq" id="WP_146403251.1">
    <property type="nucleotide sequence ID" value="NZ_SJPQ01000005.1"/>
</dbReference>
<evidence type="ECO:0008006" key="3">
    <source>
        <dbReference type="Google" id="ProtNLM"/>
    </source>
</evidence>
<comment type="caution">
    <text evidence="1">The sequence shown here is derived from an EMBL/GenBank/DDBJ whole genome shotgun (WGS) entry which is preliminary data.</text>
</comment>
<proteinExistence type="predicted"/>
<dbReference type="OrthoDB" id="214050at2"/>
<keyword evidence="2" id="KW-1185">Reference proteome</keyword>
<dbReference type="AlphaFoldDB" id="A0A5C5ZGB3"/>